<dbReference type="GO" id="GO:0006281">
    <property type="term" value="P:DNA repair"/>
    <property type="evidence" value="ECO:0007669"/>
    <property type="project" value="TreeGrafter"/>
</dbReference>
<evidence type="ECO:0000313" key="1">
    <source>
        <dbReference type="EMBL" id="CAB4832343.1"/>
    </source>
</evidence>
<sequence>MKAKALIADMAGTTIEDNGLVVQAFAMALDQLGIENNHPKRQASIDFIIETMGQSKIEVFTELFGAEEAHVANDAFETSYLECIERQGVEAIPGVEELFGALEEKGIALALTTGFSPQTRDALLEALGWSNRITFALSPSDAGRGRPHPDMILKASELLGISEMSSVAVAGDTASDMQAGVNAKAGWIVGVLTGTDDEPRLREAGASHIVDSIASIESVIAR</sequence>
<accession>A0A6J7AHU4</accession>
<dbReference type="InterPro" id="IPR036412">
    <property type="entry name" value="HAD-like_sf"/>
</dbReference>
<dbReference type="EMBL" id="CAFBLT010000003">
    <property type="protein sequence ID" value="CAB4882960.1"/>
    <property type="molecule type" value="Genomic_DNA"/>
</dbReference>
<dbReference type="InterPro" id="IPR050155">
    <property type="entry name" value="HAD-like_hydrolase_sf"/>
</dbReference>
<dbReference type="GO" id="GO:0005829">
    <property type="term" value="C:cytosol"/>
    <property type="evidence" value="ECO:0007669"/>
    <property type="project" value="TreeGrafter"/>
</dbReference>
<dbReference type="AlphaFoldDB" id="A0A6J7AHU4"/>
<dbReference type="EMBL" id="CAFABE010000071">
    <property type="protein sequence ID" value="CAB4832343.1"/>
    <property type="molecule type" value="Genomic_DNA"/>
</dbReference>
<dbReference type="PANTHER" id="PTHR43434">
    <property type="entry name" value="PHOSPHOGLYCOLATE PHOSPHATASE"/>
    <property type="match status" value="1"/>
</dbReference>
<dbReference type="Gene3D" id="3.40.50.1000">
    <property type="entry name" value="HAD superfamily/HAD-like"/>
    <property type="match status" value="1"/>
</dbReference>
<dbReference type="EMBL" id="CAFBPM010000014">
    <property type="protein sequence ID" value="CAB5028090.1"/>
    <property type="molecule type" value="Genomic_DNA"/>
</dbReference>
<reference evidence="1" key="1">
    <citation type="submission" date="2020-05" db="EMBL/GenBank/DDBJ databases">
        <authorList>
            <person name="Chiriac C."/>
            <person name="Salcher M."/>
            <person name="Ghai R."/>
            <person name="Kavagutti S V."/>
        </authorList>
    </citation>
    <scope>NUCLEOTIDE SEQUENCE</scope>
</reference>
<gene>
    <name evidence="1" type="ORF">UFOPK3164_01320</name>
    <name evidence="2" type="ORF">UFOPK3427_01701</name>
    <name evidence="3" type="ORF">UFOPK4112_01378</name>
</gene>
<dbReference type="InterPro" id="IPR041492">
    <property type="entry name" value="HAD_2"/>
</dbReference>
<dbReference type="InterPro" id="IPR023214">
    <property type="entry name" value="HAD_sf"/>
</dbReference>
<evidence type="ECO:0000313" key="2">
    <source>
        <dbReference type="EMBL" id="CAB4882960.1"/>
    </source>
</evidence>
<dbReference type="SFLD" id="SFLDS00003">
    <property type="entry name" value="Haloacid_Dehalogenase"/>
    <property type="match status" value="1"/>
</dbReference>
<organism evidence="1">
    <name type="scientific">freshwater metagenome</name>
    <dbReference type="NCBI Taxonomy" id="449393"/>
    <lineage>
        <taxon>unclassified sequences</taxon>
        <taxon>metagenomes</taxon>
        <taxon>ecological metagenomes</taxon>
    </lineage>
</organism>
<proteinExistence type="predicted"/>
<evidence type="ECO:0000313" key="3">
    <source>
        <dbReference type="EMBL" id="CAB5028090.1"/>
    </source>
</evidence>
<dbReference type="Pfam" id="PF13419">
    <property type="entry name" value="HAD_2"/>
    <property type="match status" value="1"/>
</dbReference>
<name>A0A6J7AHU4_9ZZZZ</name>
<dbReference type="PANTHER" id="PTHR43434:SF19">
    <property type="entry name" value="PHOSPHONOACETALDEHYDE HYDROLASE"/>
    <property type="match status" value="1"/>
</dbReference>
<protein>
    <submittedName>
        <fullName evidence="1">Unannotated protein</fullName>
    </submittedName>
</protein>
<dbReference type="GO" id="GO:0008967">
    <property type="term" value="F:phosphoglycolate phosphatase activity"/>
    <property type="evidence" value="ECO:0007669"/>
    <property type="project" value="TreeGrafter"/>
</dbReference>
<dbReference type="SUPFAM" id="SSF56784">
    <property type="entry name" value="HAD-like"/>
    <property type="match status" value="1"/>
</dbReference>
<dbReference type="SFLD" id="SFLDG01129">
    <property type="entry name" value="C1.5:_HAD__Beta-PGM__Phosphata"/>
    <property type="match status" value="1"/>
</dbReference>
<dbReference type="SFLD" id="SFLDG01135">
    <property type="entry name" value="C1.5.6:_HAD__Beta-PGM__Phospha"/>
    <property type="match status" value="1"/>
</dbReference>